<comment type="caution">
    <text evidence="3">The sequence shown here is derived from an EMBL/GenBank/DDBJ whole genome shotgun (WGS) entry which is preliminary data.</text>
</comment>
<dbReference type="EC" id="3.1.21.4" evidence="1"/>
<dbReference type="InterPro" id="IPR021191">
    <property type="entry name" value="Restrct_endonuc_II_DpnII"/>
</dbReference>
<sequence>MAKDFSLFMSQLQETNQTLDFFCDFKKIARNVDDIKLSLCMLNSLIGSKDLRKSVETIWKRDKSAFAVMDILIAVRSGGGKVVLDARGQCVVVERFFESVDGVMAFLEGTGLARIFMDGVIKDLVDYVFGIETGLDTNARKNRSGHVMERRVADLLGQNHINFRQEVYSSEWPDITKALGDDEKRFDFVVETQAVTYLIEVNFYSSGGSKLNEVARSYSDIAPKINAVPGFEFVWITDGVGWKSARNKLQEAYGIIPHIYNLTNMADFIRQLSTSNP</sequence>
<keyword evidence="1" id="KW-0680">Restriction system</keyword>
<dbReference type="RefSeq" id="WP_027953156.1">
    <property type="nucleotide sequence ID" value="NZ_JBHLZF010000001.1"/>
</dbReference>
<dbReference type="EMBL" id="JBHLZF010000001">
    <property type="protein sequence ID" value="MFB9897061.1"/>
    <property type="molecule type" value="Genomic_DNA"/>
</dbReference>
<keyword evidence="1 3" id="KW-0255">Endonuclease</keyword>
<accession>A0ABV5ZI76</accession>
<protein>
    <recommendedName>
        <fullName evidence="1">Type-2 restriction enzyme</fullName>
        <ecNumber evidence="1">3.1.21.4</ecNumber>
    </recommendedName>
</protein>
<dbReference type="SUPFAM" id="SSF52980">
    <property type="entry name" value="Restriction endonuclease-like"/>
    <property type="match status" value="1"/>
</dbReference>
<proteinExistence type="inferred from homology"/>
<evidence type="ECO:0000313" key="4">
    <source>
        <dbReference type="Proteomes" id="UP001589688"/>
    </source>
</evidence>
<dbReference type="InterPro" id="IPR007637">
    <property type="entry name" value="Restrct_endonuc_II_DpnII-like"/>
</dbReference>
<gene>
    <name evidence="3" type="ORF">ACFFK8_04330</name>
</gene>
<keyword evidence="1" id="KW-0378">Hydrolase</keyword>
<keyword evidence="1" id="KW-0540">Nuclease</keyword>
<evidence type="ECO:0000259" key="2">
    <source>
        <dbReference type="Pfam" id="PF04556"/>
    </source>
</evidence>
<organism evidence="3 4">
    <name type="scientific">Hallella seregens ATCC 51272</name>
    <dbReference type="NCBI Taxonomy" id="1336250"/>
    <lineage>
        <taxon>Bacteria</taxon>
        <taxon>Pseudomonadati</taxon>
        <taxon>Bacteroidota</taxon>
        <taxon>Bacteroidia</taxon>
        <taxon>Bacteroidales</taxon>
        <taxon>Prevotellaceae</taxon>
        <taxon>Hallella</taxon>
    </lineage>
</organism>
<comment type="similarity">
    <text evidence="1">Belongs to the DpnII type II restriction endonuclease family.</text>
</comment>
<evidence type="ECO:0000313" key="3">
    <source>
        <dbReference type="EMBL" id="MFB9897061.1"/>
    </source>
</evidence>
<keyword evidence="4" id="KW-1185">Reference proteome</keyword>
<dbReference type="InterPro" id="IPR011335">
    <property type="entry name" value="Restrct_endonuc-II-like"/>
</dbReference>
<dbReference type="Proteomes" id="UP001589688">
    <property type="component" value="Unassembled WGS sequence"/>
</dbReference>
<name>A0ABV5ZI76_9BACT</name>
<dbReference type="Pfam" id="PF04556">
    <property type="entry name" value="DpnII"/>
    <property type="match status" value="1"/>
</dbReference>
<comment type="catalytic activity">
    <reaction evidence="1">
        <text>Endonucleolytic cleavage of DNA to give specific double-stranded fragments with terminal 5'-phosphates.</text>
        <dbReference type="EC" id="3.1.21.4"/>
    </reaction>
</comment>
<dbReference type="GO" id="GO:0004519">
    <property type="term" value="F:endonuclease activity"/>
    <property type="evidence" value="ECO:0007669"/>
    <property type="project" value="UniProtKB-KW"/>
</dbReference>
<reference evidence="3 4" key="1">
    <citation type="submission" date="2024-09" db="EMBL/GenBank/DDBJ databases">
        <authorList>
            <person name="Sun Q."/>
            <person name="Mori K."/>
        </authorList>
    </citation>
    <scope>NUCLEOTIDE SEQUENCE [LARGE SCALE GENOMIC DNA]</scope>
    <source>
        <strain evidence="3 4">ATCC 51272</strain>
    </source>
</reference>
<feature type="domain" description="Restriction endonuclease type II DpnII-like" evidence="2">
    <location>
        <begin position="5"/>
        <end position="267"/>
    </location>
</feature>
<dbReference type="PIRSF" id="PIRSF016080">
    <property type="entry name" value="Restrict_endonuc_II_DpmII"/>
    <property type="match status" value="1"/>
</dbReference>
<comment type="function">
    <text evidence="1">A P subtype restriction enzyme that recognizes the double-stranded unmethylated sequence 5'-GATC-3'.</text>
</comment>
<evidence type="ECO:0000256" key="1">
    <source>
        <dbReference type="PIRNR" id="PIRNR016080"/>
    </source>
</evidence>